<dbReference type="GeneID" id="25568583"/>
<evidence type="ECO:0000256" key="7">
    <source>
        <dbReference type="SAM" id="Phobius"/>
    </source>
</evidence>
<keyword evidence="3" id="KW-0970">Cilium biogenesis/degradation</keyword>
<keyword evidence="2" id="KW-0963">Cytoplasm</keyword>
<name>A0A0L0DQP3_THETB</name>
<comment type="subcellular location">
    <subcellularLocation>
        <location evidence="1">Cytoplasm</location>
        <location evidence="1">Cytoskeleton</location>
        <location evidence="1">Cilium basal body</location>
    </subcellularLocation>
</comment>
<dbReference type="GO" id="GO:0060271">
    <property type="term" value="P:cilium assembly"/>
    <property type="evidence" value="ECO:0007669"/>
    <property type="project" value="TreeGrafter"/>
</dbReference>
<gene>
    <name evidence="8" type="ORF">AMSG_10339</name>
</gene>
<dbReference type="PROSITE" id="PS51381">
    <property type="entry name" value="C2_B9"/>
    <property type="match status" value="1"/>
</dbReference>
<keyword evidence="7" id="KW-0812">Transmembrane</keyword>
<dbReference type="STRING" id="461836.A0A0L0DQP3"/>
<dbReference type="GO" id="GO:0036038">
    <property type="term" value="C:MKS complex"/>
    <property type="evidence" value="ECO:0007669"/>
    <property type="project" value="TreeGrafter"/>
</dbReference>
<accession>A0A0L0DQP3</accession>
<evidence type="ECO:0000313" key="8">
    <source>
        <dbReference type="EMBL" id="KNC54346.1"/>
    </source>
</evidence>
<evidence type="ECO:0000313" key="9">
    <source>
        <dbReference type="Proteomes" id="UP000054408"/>
    </source>
</evidence>
<organism evidence="8 9">
    <name type="scientific">Thecamonas trahens ATCC 50062</name>
    <dbReference type="NCBI Taxonomy" id="461836"/>
    <lineage>
        <taxon>Eukaryota</taxon>
        <taxon>Apusozoa</taxon>
        <taxon>Apusomonadida</taxon>
        <taxon>Apusomonadidae</taxon>
        <taxon>Thecamonas</taxon>
    </lineage>
</organism>
<dbReference type="InterPro" id="IPR010796">
    <property type="entry name" value="C2_B9-type_dom"/>
</dbReference>
<dbReference type="Proteomes" id="UP000054408">
    <property type="component" value="Unassembled WGS sequence"/>
</dbReference>
<sequence>MGATGGRTEYSARARWNALVDGDDMDRFMVVTENDAPMSLEAETRPLVTRSQLAAHSKAVQAESDAKARSANKSAAGAGGGVAVDGRTPASSSRAEAGKSAEVTAVSPLVAAVVEAKAGQVDGHDADVAGKHLVDEVPEEMRILFTPPGQGGAEPFIVARLAWYAQARMLEVTPGFGVAREVLVGNERYVVEVTNASASAMGADEVIEQYKAAQAEAADDETRHNAAVGRFFEPSPPASHVLYVVTGEIVSGAEFTGEALYVQYAFEVDDSCWSARPLQAGSGRGGKPVLEGVTQLAQVRRVSAAAAGLPDGRSTQATIPTAMFGLPLEAQFEWRPPAARLGPDGEPLSPDDHTEVPAMPRLLLKVASYDWWERNRLEGYAHVDLPARPGHYMLEVPTWKPALSVRQQLQSYFIGGSPELAEFGHAAVPSSHEAGTPLNKLGFETESSGSLKIRLNVVRRSASVPGYTEWAAPNYGREAQKPGAAISPLARIGAFSSRPASSHYASLLNSKTWKEMKREREAAKKILYAYGLATLLLLLLVLLATASSAQWSPSPSTNTPLAPSSVALEQVGPVTVPALGGSFWTTFFELDDALARYVLRVQRVDKDGMRMNGKTGTLLAAEDQGPALWGYDTKSEAGGAVVVAFNDRRHRGDQDDAVRPSNGVDDAGDDSSARVEAHKYENVVLTRLEANGTTPWGRYGLLLSDNDDFEPQPRVVQRADGADEWMVVWPHFQRNGHEHTCIRAQRISAGGAMGWPFGGVCVYANSPEEPGMLSVVAGMANDGQPMFVVAWMKDTRRHKDHWLQMAAYDWKSGKPLWGDAPITIYSASQMASGVYPQLRIGPASEVVLAWFVTTPHNTFEAFWQMVDASGKVLFTPGGVPVADSSALSYLVPIPAYDSERGVVYVVYMAATHAQDERGIYVSAFNVTDGGKPLSSGPWSPAGWPIVPLAPTTQVNADQPLLTTYPSGSTLLLGYSTGHPYNTLRLLRIGDAHSDATIVWNATVSDASSSKYAVTIATPLGEIGEVPIVMTWDDNRGAQWDVFGQGVTADGQLGPPQ</sequence>
<proteinExistence type="predicted"/>
<protein>
    <submittedName>
        <fullName evidence="8">Uncharacterized protein</fullName>
    </submittedName>
</protein>
<keyword evidence="4" id="KW-0206">Cytoskeleton</keyword>
<feature type="region of interest" description="Disordered" evidence="6">
    <location>
        <begin position="56"/>
        <end position="99"/>
    </location>
</feature>
<keyword evidence="7" id="KW-1133">Transmembrane helix</keyword>
<keyword evidence="7" id="KW-0472">Membrane</keyword>
<dbReference type="PANTHER" id="PTHR12968">
    <property type="entry name" value="B9 DOMAIN-CONTAINING"/>
    <property type="match status" value="1"/>
</dbReference>
<evidence type="ECO:0000256" key="6">
    <source>
        <dbReference type="SAM" id="MobiDB-lite"/>
    </source>
</evidence>
<dbReference type="PANTHER" id="PTHR12968:SF4">
    <property type="entry name" value="TECTONIC-LIKE COMPLEX MEMBER MKS1"/>
    <property type="match status" value="1"/>
</dbReference>
<dbReference type="AlphaFoldDB" id="A0A0L0DQP3"/>
<dbReference type="RefSeq" id="XP_013753802.1">
    <property type="nucleotide sequence ID" value="XM_013898348.1"/>
</dbReference>
<dbReference type="OrthoDB" id="10263520at2759"/>
<evidence type="ECO:0000256" key="5">
    <source>
        <dbReference type="ARBA" id="ARBA00023273"/>
    </source>
</evidence>
<feature type="transmembrane region" description="Helical" evidence="7">
    <location>
        <begin position="526"/>
        <end position="546"/>
    </location>
</feature>
<evidence type="ECO:0000256" key="2">
    <source>
        <dbReference type="ARBA" id="ARBA00022490"/>
    </source>
</evidence>
<feature type="region of interest" description="Disordered" evidence="6">
    <location>
        <begin position="651"/>
        <end position="672"/>
    </location>
</feature>
<keyword evidence="5" id="KW-0966">Cell projection</keyword>
<dbReference type="eggNOG" id="KOG4446">
    <property type="taxonomic scope" value="Eukaryota"/>
</dbReference>
<evidence type="ECO:0000256" key="1">
    <source>
        <dbReference type="ARBA" id="ARBA00004120"/>
    </source>
</evidence>
<dbReference type="Pfam" id="PF07162">
    <property type="entry name" value="B9-C2"/>
    <property type="match status" value="1"/>
</dbReference>
<keyword evidence="9" id="KW-1185">Reference proteome</keyword>
<evidence type="ECO:0000256" key="3">
    <source>
        <dbReference type="ARBA" id="ARBA00022794"/>
    </source>
</evidence>
<reference evidence="8 9" key="1">
    <citation type="submission" date="2010-05" db="EMBL/GenBank/DDBJ databases">
        <title>The Genome Sequence of Thecamonas trahens ATCC 50062.</title>
        <authorList>
            <consortium name="The Broad Institute Genome Sequencing Platform"/>
            <person name="Russ C."/>
            <person name="Cuomo C."/>
            <person name="Shea T."/>
            <person name="Young S.K."/>
            <person name="Zeng Q."/>
            <person name="Koehrsen M."/>
            <person name="Haas B."/>
            <person name="Borodovsky M."/>
            <person name="Guigo R."/>
            <person name="Alvarado L."/>
            <person name="Berlin A."/>
            <person name="Bochicchio J."/>
            <person name="Borenstein D."/>
            <person name="Chapman S."/>
            <person name="Chen Z."/>
            <person name="Freedman E."/>
            <person name="Gellesch M."/>
            <person name="Goldberg J."/>
            <person name="Griggs A."/>
            <person name="Gujja S."/>
            <person name="Heilman E."/>
            <person name="Heiman D."/>
            <person name="Hepburn T."/>
            <person name="Howarth C."/>
            <person name="Jen D."/>
            <person name="Larson L."/>
            <person name="Mehta T."/>
            <person name="Park D."/>
            <person name="Pearson M."/>
            <person name="Roberts A."/>
            <person name="Saif S."/>
            <person name="Shenoy N."/>
            <person name="Sisk P."/>
            <person name="Stolte C."/>
            <person name="Sykes S."/>
            <person name="Thomson T."/>
            <person name="Walk T."/>
            <person name="White J."/>
            <person name="Yandava C."/>
            <person name="Burger G."/>
            <person name="Gray M.W."/>
            <person name="Holland P.W.H."/>
            <person name="King N."/>
            <person name="Lang F.B.F."/>
            <person name="Roger A.J."/>
            <person name="Ruiz-Trillo I."/>
            <person name="Lander E."/>
            <person name="Nusbaum C."/>
        </authorList>
    </citation>
    <scope>NUCLEOTIDE SEQUENCE [LARGE SCALE GENOMIC DNA]</scope>
    <source>
        <strain evidence="8 9">ATCC 50062</strain>
    </source>
</reference>
<evidence type="ECO:0000256" key="4">
    <source>
        <dbReference type="ARBA" id="ARBA00023212"/>
    </source>
</evidence>
<dbReference type="EMBL" id="GL349488">
    <property type="protein sequence ID" value="KNC54346.1"/>
    <property type="molecule type" value="Genomic_DNA"/>
</dbReference>